<dbReference type="PANTHER" id="PTHR31704:SF37">
    <property type="entry name" value="HEAT SHOCK PROTEIN"/>
    <property type="match status" value="1"/>
</dbReference>
<organism evidence="1 2">
    <name type="scientific">Trifolium medium</name>
    <dbReference type="NCBI Taxonomy" id="97028"/>
    <lineage>
        <taxon>Eukaryota</taxon>
        <taxon>Viridiplantae</taxon>
        <taxon>Streptophyta</taxon>
        <taxon>Embryophyta</taxon>
        <taxon>Tracheophyta</taxon>
        <taxon>Spermatophyta</taxon>
        <taxon>Magnoliopsida</taxon>
        <taxon>eudicotyledons</taxon>
        <taxon>Gunneridae</taxon>
        <taxon>Pentapetalae</taxon>
        <taxon>rosids</taxon>
        <taxon>fabids</taxon>
        <taxon>Fabales</taxon>
        <taxon>Fabaceae</taxon>
        <taxon>Papilionoideae</taxon>
        <taxon>50 kb inversion clade</taxon>
        <taxon>NPAAA clade</taxon>
        <taxon>Hologalegina</taxon>
        <taxon>IRL clade</taxon>
        <taxon>Trifolieae</taxon>
        <taxon>Trifolium</taxon>
    </lineage>
</organism>
<dbReference type="AlphaFoldDB" id="A0A392MMM2"/>
<feature type="non-terminal residue" evidence="1">
    <location>
        <position position="70"/>
    </location>
</feature>
<accession>A0A392MMM2</accession>
<evidence type="ECO:0000313" key="1">
    <source>
        <dbReference type="EMBL" id="MCH87534.1"/>
    </source>
</evidence>
<keyword evidence="2" id="KW-1185">Reference proteome</keyword>
<comment type="caution">
    <text evidence="1">The sequence shown here is derived from an EMBL/GenBank/DDBJ whole genome shotgun (WGS) entry which is preliminary data.</text>
</comment>
<dbReference type="Proteomes" id="UP000265520">
    <property type="component" value="Unassembled WGS sequence"/>
</dbReference>
<proteinExistence type="predicted"/>
<dbReference type="EMBL" id="LXQA010012394">
    <property type="protein sequence ID" value="MCH87534.1"/>
    <property type="molecule type" value="Genomic_DNA"/>
</dbReference>
<evidence type="ECO:0000313" key="2">
    <source>
        <dbReference type="Proteomes" id="UP000265520"/>
    </source>
</evidence>
<name>A0A392MMM2_9FABA</name>
<sequence length="70" mass="8422">MDSLRADWTIWKQLTGKETHLRWNHHTGAIEADLEWWDAKIRENAKYAKFRYQGLEFRDELELIFGDAVT</sequence>
<protein>
    <submittedName>
        <fullName evidence="1">PIF-like protein</fullName>
    </submittedName>
</protein>
<gene>
    <name evidence="1" type="ORF">A2U01_0008405</name>
</gene>
<dbReference type="PANTHER" id="PTHR31704">
    <property type="entry name" value="MYB/SANT-LIKE DNA-BINDING DOMAIN PROTEIN-RELATED"/>
    <property type="match status" value="1"/>
</dbReference>
<reference evidence="1 2" key="1">
    <citation type="journal article" date="2018" name="Front. Plant Sci.">
        <title>Red Clover (Trifolium pratense) and Zigzag Clover (T. medium) - A Picture of Genomic Similarities and Differences.</title>
        <authorList>
            <person name="Dluhosova J."/>
            <person name="Istvanek J."/>
            <person name="Nedelnik J."/>
            <person name="Repkova J."/>
        </authorList>
    </citation>
    <scope>NUCLEOTIDE SEQUENCE [LARGE SCALE GENOMIC DNA]</scope>
    <source>
        <strain evidence="2">cv. 10/8</strain>
        <tissue evidence="1">Leaf</tissue>
    </source>
</reference>